<reference evidence="2 3" key="1">
    <citation type="submission" date="2014-02" db="EMBL/GenBank/DDBJ databases">
        <title>The small core and large imbalanced accessory genome model reveals a collaborative survival strategy of Sorangium cellulosum strains in nature.</title>
        <authorList>
            <person name="Han K."/>
            <person name="Peng R."/>
            <person name="Blom J."/>
            <person name="Li Y.-Z."/>
        </authorList>
    </citation>
    <scope>NUCLEOTIDE SEQUENCE [LARGE SCALE GENOMIC DNA]</scope>
    <source>
        <strain evidence="2 3">So0157-25</strain>
    </source>
</reference>
<feature type="region of interest" description="Disordered" evidence="1">
    <location>
        <begin position="1"/>
        <end position="86"/>
    </location>
</feature>
<evidence type="ECO:0000313" key="3">
    <source>
        <dbReference type="Proteomes" id="UP000075420"/>
    </source>
</evidence>
<accession>A0A150PEA8</accession>
<dbReference type="Proteomes" id="UP000075420">
    <property type="component" value="Unassembled WGS sequence"/>
</dbReference>
<dbReference type="EMBL" id="JELY01001965">
    <property type="protein sequence ID" value="KYF54031.1"/>
    <property type="molecule type" value="Genomic_DNA"/>
</dbReference>
<organism evidence="2 3">
    <name type="scientific">Sorangium cellulosum</name>
    <name type="common">Polyangium cellulosum</name>
    <dbReference type="NCBI Taxonomy" id="56"/>
    <lineage>
        <taxon>Bacteria</taxon>
        <taxon>Pseudomonadati</taxon>
        <taxon>Myxococcota</taxon>
        <taxon>Polyangia</taxon>
        <taxon>Polyangiales</taxon>
        <taxon>Polyangiaceae</taxon>
        <taxon>Sorangium</taxon>
    </lineage>
</organism>
<evidence type="ECO:0000313" key="2">
    <source>
        <dbReference type="EMBL" id="KYF54031.1"/>
    </source>
</evidence>
<gene>
    <name evidence="2" type="ORF">BE08_07040</name>
</gene>
<feature type="compositionally biased region" description="Polar residues" evidence="1">
    <location>
        <begin position="31"/>
        <end position="46"/>
    </location>
</feature>
<dbReference type="AlphaFoldDB" id="A0A150PEA8"/>
<proteinExistence type="predicted"/>
<comment type="caution">
    <text evidence="2">The sequence shown here is derived from an EMBL/GenBank/DDBJ whole genome shotgun (WGS) entry which is preliminary data.</text>
</comment>
<protein>
    <submittedName>
        <fullName evidence="2">Uncharacterized protein</fullName>
    </submittedName>
</protein>
<sequence>MTLESTATVRSGVIGRPVAPRPYGNRRGSSRSKQTCWPVRGQTSAHAQPRRAKLTVSPEASRPLPWTQTWSWNERGTLASGAQDAS</sequence>
<name>A0A150PEA8_SORCE</name>
<evidence type="ECO:0000256" key="1">
    <source>
        <dbReference type="SAM" id="MobiDB-lite"/>
    </source>
</evidence>